<feature type="compositionally biased region" description="Basic residues" evidence="1">
    <location>
        <begin position="73"/>
        <end position="82"/>
    </location>
</feature>
<dbReference type="AlphaFoldDB" id="A0AAV2N855"/>
<sequence length="106" mass="11741">MNEPSNLLGARGPSSNGAAATQAPLSPQSLSRRERPEVAVEWKASSPPGPGASTIMRHRKKRISIRQDTARNKTGKKRTPRKCTRVHRRFLSEEPRVAFATLEDVL</sequence>
<dbReference type="EMBL" id="OZ034834">
    <property type="protein sequence ID" value="CAL1675913.1"/>
    <property type="molecule type" value="Genomic_DNA"/>
</dbReference>
<feature type="compositionally biased region" description="Basic and acidic residues" evidence="1">
    <location>
        <begin position="31"/>
        <end position="40"/>
    </location>
</feature>
<accession>A0AAV2N855</accession>
<feature type="region of interest" description="Disordered" evidence="1">
    <location>
        <begin position="1"/>
        <end position="82"/>
    </location>
</feature>
<gene>
    <name evidence="2" type="ORF">LPLAT_LOCUS2202</name>
</gene>
<protein>
    <submittedName>
        <fullName evidence="2">Uncharacterized protein</fullName>
    </submittedName>
</protein>
<evidence type="ECO:0000256" key="1">
    <source>
        <dbReference type="SAM" id="MobiDB-lite"/>
    </source>
</evidence>
<feature type="compositionally biased region" description="Polar residues" evidence="1">
    <location>
        <begin position="13"/>
        <end position="30"/>
    </location>
</feature>
<name>A0AAV2N855_9HYME</name>
<organism evidence="2 3">
    <name type="scientific">Lasius platythorax</name>
    <dbReference type="NCBI Taxonomy" id="488582"/>
    <lineage>
        <taxon>Eukaryota</taxon>
        <taxon>Metazoa</taxon>
        <taxon>Ecdysozoa</taxon>
        <taxon>Arthropoda</taxon>
        <taxon>Hexapoda</taxon>
        <taxon>Insecta</taxon>
        <taxon>Pterygota</taxon>
        <taxon>Neoptera</taxon>
        <taxon>Endopterygota</taxon>
        <taxon>Hymenoptera</taxon>
        <taxon>Apocrita</taxon>
        <taxon>Aculeata</taxon>
        <taxon>Formicoidea</taxon>
        <taxon>Formicidae</taxon>
        <taxon>Formicinae</taxon>
        <taxon>Lasius</taxon>
        <taxon>Lasius</taxon>
    </lineage>
</organism>
<evidence type="ECO:0000313" key="2">
    <source>
        <dbReference type="EMBL" id="CAL1675913.1"/>
    </source>
</evidence>
<reference evidence="2" key="1">
    <citation type="submission" date="2024-04" db="EMBL/GenBank/DDBJ databases">
        <authorList>
            <consortium name="Molecular Ecology Group"/>
        </authorList>
    </citation>
    <scope>NUCLEOTIDE SEQUENCE</scope>
</reference>
<proteinExistence type="predicted"/>
<dbReference type="Proteomes" id="UP001497644">
    <property type="component" value="Chromosome 11"/>
</dbReference>
<evidence type="ECO:0000313" key="3">
    <source>
        <dbReference type="Proteomes" id="UP001497644"/>
    </source>
</evidence>
<keyword evidence="3" id="KW-1185">Reference proteome</keyword>